<name>A0A7W9UM12_9NOCA</name>
<protein>
    <submittedName>
        <fullName evidence="1">Uncharacterized protein</fullName>
    </submittedName>
</protein>
<comment type="caution">
    <text evidence="1">The sequence shown here is derived from an EMBL/GenBank/DDBJ whole genome shotgun (WGS) entry which is preliminary data.</text>
</comment>
<dbReference type="EMBL" id="JACHIT010000002">
    <property type="protein sequence ID" value="MBB5918108.1"/>
    <property type="molecule type" value="Genomic_DNA"/>
</dbReference>
<dbReference type="Proteomes" id="UP000540412">
    <property type="component" value="Unassembled WGS sequence"/>
</dbReference>
<evidence type="ECO:0000313" key="2">
    <source>
        <dbReference type="Proteomes" id="UP000540412"/>
    </source>
</evidence>
<proteinExistence type="predicted"/>
<organism evidence="1 2">
    <name type="scientific">Nocardia transvalensis</name>
    <dbReference type="NCBI Taxonomy" id="37333"/>
    <lineage>
        <taxon>Bacteria</taxon>
        <taxon>Bacillati</taxon>
        <taxon>Actinomycetota</taxon>
        <taxon>Actinomycetes</taxon>
        <taxon>Mycobacteriales</taxon>
        <taxon>Nocardiaceae</taxon>
        <taxon>Nocardia</taxon>
    </lineage>
</organism>
<keyword evidence="2" id="KW-1185">Reference proteome</keyword>
<dbReference type="RefSeq" id="WP_157185640.1">
    <property type="nucleotide sequence ID" value="NZ_JACHIT010000002.1"/>
</dbReference>
<sequence length="61" mass="6311">MTGPIADSPLDQQAYPATTGLAAAVKTPKICVANHAPCTVPRGEFPARNIAAPDRGRAVRV</sequence>
<accession>A0A7W9UM12</accession>
<evidence type="ECO:0000313" key="1">
    <source>
        <dbReference type="EMBL" id="MBB5918108.1"/>
    </source>
</evidence>
<gene>
    <name evidence="1" type="ORF">BJY24_007020</name>
</gene>
<reference evidence="1 2" key="1">
    <citation type="submission" date="2020-08" db="EMBL/GenBank/DDBJ databases">
        <title>Sequencing the genomes of 1000 actinobacteria strains.</title>
        <authorList>
            <person name="Klenk H.-P."/>
        </authorList>
    </citation>
    <scope>NUCLEOTIDE SEQUENCE [LARGE SCALE GENOMIC DNA]</scope>
    <source>
        <strain evidence="1 2">DSM 43582</strain>
    </source>
</reference>
<dbReference type="AlphaFoldDB" id="A0A7W9UM12"/>